<accession>A0A2T3ZJX7</accession>
<sequence length="167" mass="17318">MASCQALYAFSLGPGSLQVPGVATPHWLLASAPPIASIVLFSITREEREFGHTHLGLSNMTNSGRLATMPHHGAYTQPLLATATASNRTGRPRDKHSSSASAPAFQPGSFKARIPGASLASSGPGYLVPPPHTDASVVASSTMHGGSTRSSPERSVDSVSFYGRVPP</sequence>
<reference evidence="2 3" key="1">
    <citation type="submission" date="2016-07" db="EMBL/GenBank/DDBJ databases">
        <title>Multiple horizontal gene transfer events from other fungi enriched the ability of initially mycotrophic Trichoderma (Ascomycota) to feed on dead plant biomass.</title>
        <authorList>
            <consortium name="DOE Joint Genome Institute"/>
            <person name="Aerts A."/>
            <person name="Atanasova L."/>
            <person name="Chenthamara K."/>
            <person name="Zhang J."/>
            <person name="Grujic M."/>
            <person name="Henrissat B."/>
            <person name="Kuo A."/>
            <person name="Salamov A."/>
            <person name="Lipzen A."/>
            <person name="Labutti K."/>
            <person name="Barry K."/>
            <person name="Miao Y."/>
            <person name="Rahimi M.J."/>
            <person name="Shen Q."/>
            <person name="Grigoriev I.V."/>
            <person name="Kubicek C.P."/>
            <person name="Druzhinina I.S."/>
        </authorList>
    </citation>
    <scope>NUCLEOTIDE SEQUENCE [LARGE SCALE GENOMIC DNA]</scope>
    <source>
        <strain evidence="2 3">CBS 433.97</strain>
    </source>
</reference>
<feature type="compositionally biased region" description="Polar residues" evidence="1">
    <location>
        <begin position="138"/>
        <end position="150"/>
    </location>
</feature>
<keyword evidence="3" id="KW-1185">Reference proteome</keyword>
<gene>
    <name evidence="2" type="ORF">M441DRAFT_43207</name>
</gene>
<dbReference type="EMBL" id="KZ679257">
    <property type="protein sequence ID" value="PTB45110.1"/>
    <property type="molecule type" value="Genomic_DNA"/>
</dbReference>
<organism evidence="2 3">
    <name type="scientific">Trichoderma asperellum (strain ATCC 204424 / CBS 433.97 / NBRC 101777)</name>
    <dbReference type="NCBI Taxonomy" id="1042311"/>
    <lineage>
        <taxon>Eukaryota</taxon>
        <taxon>Fungi</taxon>
        <taxon>Dikarya</taxon>
        <taxon>Ascomycota</taxon>
        <taxon>Pezizomycotina</taxon>
        <taxon>Sordariomycetes</taxon>
        <taxon>Hypocreomycetidae</taxon>
        <taxon>Hypocreales</taxon>
        <taxon>Hypocreaceae</taxon>
        <taxon>Trichoderma</taxon>
    </lineage>
</organism>
<name>A0A2T3ZJX7_TRIA4</name>
<evidence type="ECO:0000313" key="2">
    <source>
        <dbReference type="EMBL" id="PTB45110.1"/>
    </source>
</evidence>
<dbReference type="Proteomes" id="UP000240493">
    <property type="component" value="Unassembled WGS sequence"/>
</dbReference>
<evidence type="ECO:0000256" key="1">
    <source>
        <dbReference type="SAM" id="MobiDB-lite"/>
    </source>
</evidence>
<dbReference type="AlphaFoldDB" id="A0A2T3ZJX7"/>
<feature type="region of interest" description="Disordered" evidence="1">
    <location>
        <begin position="80"/>
        <end position="167"/>
    </location>
</feature>
<protein>
    <submittedName>
        <fullName evidence="2">Uncharacterized protein</fullName>
    </submittedName>
</protein>
<evidence type="ECO:0000313" key="3">
    <source>
        <dbReference type="Proteomes" id="UP000240493"/>
    </source>
</evidence>
<proteinExistence type="predicted"/>